<evidence type="ECO:0000313" key="3">
    <source>
        <dbReference type="Proteomes" id="UP001595722"/>
    </source>
</evidence>
<name>A0ABV7VTS7_9GAMM</name>
<comment type="caution">
    <text evidence="2">The sequence shown here is derived from an EMBL/GenBank/DDBJ whole genome shotgun (WGS) entry which is preliminary data.</text>
</comment>
<dbReference type="EMBL" id="JBHRYB010000005">
    <property type="protein sequence ID" value="MFC3680097.1"/>
    <property type="molecule type" value="Genomic_DNA"/>
</dbReference>
<protein>
    <submittedName>
        <fullName evidence="2">Uncharacterized protein</fullName>
    </submittedName>
</protein>
<dbReference type="RefSeq" id="WP_376865939.1">
    <property type="nucleotide sequence ID" value="NZ_JBHRYB010000005.1"/>
</dbReference>
<proteinExistence type="predicted"/>
<gene>
    <name evidence="2" type="ORF">ACFOMG_08250</name>
</gene>
<organism evidence="2 3">
    <name type="scientific">Bacterioplanoides pacificum</name>
    <dbReference type="NCBI Taxonomy" id="1171596"/>
    <lineage>
        <taxon>Bacteria</taxon>
        <taxon>Pseudomonadati</taxon>
        <taxon>Pseudomonadota</taxon>
        <taxon>Gammaproteobacteria</taxon>
        <taxon>Oceanospirillales</taxon>
        <taxon>Oceanospirillaceae</taxon>
        <taxon>Bacterioplanoides</taxon>
    </lineage>
</organism>
<sequence length="151" mass="17466">MNIPALWLWLVPVAITLMAMLYDHITFGAPWQDSKERTHRLAPLIFVFVFIYYWLQSRRYKKLSMRCTDEVLGTVIAISDSHLEVNRRRYLNVVVDCLGRQSELKNLEPEFRYTLSVGGKIPLLYNPENLGEIAVNYDALAVGGWENSDES</sequence>
<evidence type="ECO:0000256" key="1">
    <source>
        <dbReference type="SAM" id="Phobius"/>
    </source>
</evidence>
<dbReference type="Proteomes" id="UP001595722">
    <property type="component" value="Unassembled WGS sequence"/>
</dbReference>
<accession>A0ABV7VTS7</accession>
<keyword evidence="3" id="KW-1185">Reference proteome</keyword>
<feature type="transmembrane region" description="Helical" evidence="1">
    <location>
        <begin position="38"/>
        <end position="55"/>
    </location>
</feature>
<keyword evidence="1" id="KW-0812">Transmembrane</keyword>
<keyword evidence="1" id="KW-1133">Transmembrane helix</keyword>
<evidence type="ECO:0000313" key="2">
    <source>
        <dbReference type="EMBL" id="MFC3680097.1"/>
    </source>
</evidence>
<reference evidence="3" key="1">
    <citation type="journal article" date="2019" name="Int. J. Syst. Evol. Microbiol.">
        <title>The Global Catalogue of Microorganisms (GCM) 10K type strain sequencing project: providing services to taxonomists for standard genome sequencing and annotation.</title>
        <authorList>
            <consortium name="The Broad Institute Genomics Platform"/>
            <consortium name="The Broad Institute Genome Sequencing Center for Infectious Disease"/>
            <person name="Wu L."/>
            <person name="Ma J."/>
        </authorList>
    </citation>
    <scope>NUCLEOTIDE SEQUENCE [LARGE SCALE GENOMIC DNA]</scope>
    <source>
        <strain evidence="3">KCTC 42424</strain>
    </source>
</reference>
<keyword evidence="1" id="KW-0472">Membrane</keyword>